<dbReference type="Proteomes" id="UP000239366">
    <property type="component" value="Unassembled WGS sequence"/>
</dbReference>
<organism evidence="1 2">
    <name type="scientific">Aureicoccus marinus</name>
    <dbReference type="NCBI Taxonomy" id="754435"/>
    <lineage>
        <taxon>Bacteria</taxon>
        <taxon>Pseudomonadati</taxon>
        <taxon>Bacteroidota</taxon>
        <taxon>Flavobacteriia</taxon>
        <taxon>Flavobacteriales</taxon>
        <taxon>Flavobacteriaceae</taxon>
        <taxon>Aureicoccus</taxon>
    </lineage>
</organism>
<evidence type="ECO:0000313" key="2">
    <source>
        <dbReference type="Proteomes" id="UP000239366"/>
    </source>
</evidence>
<comment type="caution">
    <text evidence="1">The sequence shown here is derived from an EMBL/GenBank/DDBJ whole genome shotgun (WGS) entry which is preliminary data.</text>
</comment>
<dbReference type="AlphaFoldDB" id="A0A2S7TAM8"/>
<accession>A0A2S7TAM8</accession>
<keyword evidence="2" id="KW-1185">Reference proteome</keyword>
<protein>
    <submittedName>
        <fullName evidence="1">Uncharacterized protein</fullName>
    </submittedName>
</protein>
<dbReference type="EMBL" id="MQVX01000001">
    <property type="protein sequence ID" value="PQJ16516.1"/>
    <property type="molecule type" value="Genomic_DNA"/>
</dbReference>
<gene>
    <name evidence="1" type="ORF">BST99_13030</name>
</gene>
<evidence type="ECO:0000313" key="1">
    <source>
        <dbReference type="EMBL" id="PQJ16516.1"/>
    </source>
</evidence>
<proteinExistence type="predicted"/>
<sequence length="69" mass="8160">MREEPVAGSSPKTISPSSIQEMVVWIVPKQKNPKVQRFRVKQLSLQSWFGPWHQNNFFFWSKNQEPPYA</sequence>
<reference evidence="2" key="1">
    <citation type="submission" date="2016-11" db="EMBL/GenBank/DDBJ databases">
        <title>Trade-off between light-utilization and light-protection in marine flavobacteria.</title>
        <authorList>
            <person name="Kumagai Y."/>
            <person name="Yoshizawa S."/>
            <person name="Kogure K."/>
        </authorList>
    </citation>
    <scope>NUCLEOTIDE SEQUENCE [LARGE SCALE GENOMIC DNA]</scope>
    <source>
        <strain evidence="2">SG-18</strain>
    </source>
</reference>
<name>A0A2S7TAM8_9FLAO</name>